<evidence type="ECO:0000256" key="5">
    <source>
        <dbReference type="ARBA" id="ARBA00023026"/>
    </source>
</evidence>
<evidence type="ECO:0000256" key="3">
    <source>
        <dbReference type="ARBA" id="ARBA00022525"/>
    </source>
</evidence>
<dbReference type="SUPFAM" id="SSF50494">
    <property type="entry name" value="Trypsin-like serine proteases"/>
    <property type="match status" value="1"/>
</dbReference>
<comment type="similarity">
    <text evidence="2">Belongs to the peptidase S1 family.</text>
</comment>
<keyword evidence="7" id="KW-0325">Glycoprotein</keyword>
<feature type="domain" description="Peptidase S1" evidence="9">
    <location>
        <begin position="102"/>
        <end position="348"/>
    </location>
</feature>
<dbReference type="AlphaFoldDB" id="A0A2R5G6S8"/>
<keyword evidence="6" id="KW-1015">Disulfide bond</keyword>
<dbReference type="GO" id="GO:0005576">
    <property type="term" value="C:extracellular region"/>
    <property type="evidence" value="ECO:0007669"/>
    <property type="project" value="UniProtKB-SubCell"/>
</dbReference>
<dbReference type="PANTHER" id="PTHR24276:SF98">
    <property type="entry name" value="FI18310P1-RELATED"/>
    <property type="match status" value="1"/>
</dbReference>
<dbReference type="Gene3D" id="2.40.10.10">
    <property type="entry name" value="Trypsin-like serine proteases"/>
    <property type="match status" value="1"/>
</dbReference>
<dbReference type="InterPro" id="IPR001314">
    <property type="entry name" value="Peptidase_S1A"/>
</dbReference>
<dbReference type="Pfam" id="PF00089">
    <property type="entry name" value="Trypsin"/>
    <property type="match status" value="1"/>
</dbReference>
<evidence type="ECO:0000256" key="2">
    <source>
        <dbReference type="ARBA" id="ARBA00007664"/>
    </source>
</evidence>
<feature type="compositionally biased region" description="Polar residues" evidence="8">
    <location>
        <begin position="50"/>
        <end position="61"/>
    </location>
</feature>
<dbReference type="OrthoDB" id="104223at2759"/>
<sequence length="393" mass="41713">MAGVGHQSTARKTWPKTELGPAIYAGFGVATGSRIVHIRRFVRAPEKCMSGTQRQRASGTLFSGPPHLGPGAPSGHGPLNVTLDFEVSVTEPLFTRGVGPRIVGGTTISPLENPWMVHISMNFPGYSTLCGGTYIGSASSTSHYFLTVAQCIPTDRSNLASYYVSFLRDDLDDAYDEDGFYFSQPYYAALLHVHPLFNTTDTNDIAIVETNAYASPSTLPSPVSLATAASLLKDGTSVQVLGYGTTSEYGELDNELRSAYLNVVNSGTCASAYEVTSDEVDFDQYICAAAPGKDTCQGDAGGPLFLTQGSQDVQLGITSFGYGCAREGYPGIYTRVAFHTDWIDSVVGSGLVSYVEGSGSDGEYVMSTSSSPASLRIFNIAFVLSIAAAIFVL</sequence>
<dbReference type="InParanoid" id="A0A2R5G6S8"/>
<keyword evidence="3" id="KW-0964">Secreted</keyword>
<dbReference type="Proteomes" id="UP000241890">
    <property type="component" value="Unassembled WGS sequence"/>
</dbReference>
<evidence type="ECO:0000256" key="4">
    <source>
        <dbReference type="ARBA" id="ARBA00022729"/>
    </source>
</evidence>
<dbReference type="CDD" id="cd00190">
    <property type="entry name" value="Tryp_SPc"/>
    <property type="match status" value="1"/>
</dbReference>
<dbReference type="InterPro" id="IPR050430">
    <property type="entry name" value="Peptidase_S1"/>
</dbReference>
<dbReference type="InterPro" id="IPR001254">
    <property type="entry name" value="Trypsin_dom"/>
</dbReference>
<organism evidence="10 11">
    <name type="scientific">Hondaea fermentalgiana</name>
    <dbReference type="NCBI Taxonomy" id="2315210"/>
    <lineage>
        <taxon>Eukaryota</taxon>
        <taxon>Sar</taxon>
        <taxon>Stramenopiles</taxon>
        <taxon>Bigyra</taxon>
        <taxon>Labyrinthulomycetes</taxon>
        <taxon>Thraustochytrida</taxon>
        <taxon>Thraustochytriidae</taxon>
        <taxon>Hondaea</taxon>
    </lineage>
</organism>
<dbReference type="GO" id="GO:0006508">
    <property type="term" value="P:proteolysis"/>
    <property type="evidence" value="ECO:0007669"/>
    <property type="project" value="UniProtKB-KW"/>
</dbReference>
<keyword evidence="10" id="KW-0378">Hydrolase</keyword>
<keyword evidence="10" id="KW-0645">Protease</keyword>
<evidence type="ECO:0000256" key="6">
    <source>
        <dbReference type="ARBA" id="ARBA00023157"/>
    </source>
</evidence>
<evidence type="ECO:0000256" key="8">
    <source>
        <dbReference type="SAM" id="MobiDB-lite"/>
    </source>
</evidence>
<dbReference type="InterPro" id="IPR009003">
    <property type="entry name" value="Peptidase_S1_PA"/>
</dbReference>
<dbReference type="PRINTS" id="PR00722">
    <property type="entry name" value="CHYMOTRYPSIN"/>
</dbReference>
<keyword evidence="4" id="KW-0732">Signal</keyword>
<gene>
    <name evidence="10" type="ORF">FCC1311_017172</name>
</gene>
<keyword evidence="11" id="KW-1185">Reference proteome</keyword>
<evidence type="ECO:0000256" key="7">
    <source>
        <dbReference type="ARBA" id="ARBA00023180"/>
    </source>
</evidence>
<proteinExistence type="inferred from homology"/>
<dbReference type="GO" id="GO:0004252">
    <property type="term" value="F:serine-type endopeptidase activity"/>
    <property type="evidence" value="ECO:0007669"/>
    <property type="project" value="InterPro"/>
</dbReference>
<name>A0A2R5G6S8_9STRA</name>
<dbReference type="SMART" id="SM00020">
    <property type="entry name" value="Tryp_SPc"/>
    <property type="match status" value="1"/>
</dbReference>
<feature type="region of interest" description="Disordered" evidence="8">
    <location>
        <begin position="49"/>
        <end position="75"/>
    </location>
</feature>
<comment type="caution">
    <text evidence="10">The sequence shown here is derived from an EMBL/GenBank/DDBJ whole genome shotgun (WGS) entry which is preliminary data.</text>
</comment>
<accession>A0A2R5G6S8</accession>
<evidence type="ECO:0000313" key="11">
    <source>
        <dbReference type="Proteomes" id="UP000241890"/>
    </source>
</evidence>
<dbReference type="EMBL" id="BEYU01000012">
    <property type="protein sequence ID" value="GBG25498.1"/>
    <property type="molecule type" value="Genomic_DNA"/>
</dbReference>
<dbReference type="PROSITE" id="PS50240">
    <property type="entry name" value="TRYPSIN_DOM"/>
    <property type="match status" value="1"/>
</dbReference>
<dbReference type="PANTHER" id="PTHR24276">
    <property type="entry name" value="POLYSERASE-RELATED"/>
    <property type="match status" value="1"/>
</dbReference>
<protein>
    <submittedName>
        <fullName evidence="10">Serine protease 30</fullName>
    </submittedName>
</protein>
<evidence type="ECO:0000259" key="9">
    <source>
        <dbReference type="PROSITE" id="PS50240"/>
    </source>
</evidence>
<evidence type="ECO:0000256" key="1">
    <source>
        <dbReference type="ARBA" id="ARBA00004613"/>
    </source>
</evidence>
<dbReference type="FunFam" id="2.40.10.10:FF:000054">
    <property type="entry name" value="Complement C1r subcomponent"/>
    <property type="match status" value="1"/>
</dbReference>
<keyword evidence="5" id="KW-0843">Virulence</keyword>
<dbReference type="InterPro" id="IPR043504">
    <property type="entry name" value="Peptidase_S1_PA_chymotrypsin"/>
</dbReference>
<comment type="subcellular location">
    <subcellularLocation>
        <location evidence="1">Secreted</location>
    </subcellularLocation>
</comment>
<reference evidence="10 11" key="1">
    <citation type="submission" date="2017-12" db="EMBL/GenBank/DDBJ databases">
        <title>Sequencing, de novo assembly and annotation of complete genome of a new Thraustochytrid species, strain FCC1311.</title>
        <authorList>
            <person name="Sedici K."/>
            <person name="Godart F."/>
            <person name="Aiese Cigliano R."/>
            <person name="Sanseverino W."/>
            <person name="Barakat M."/>
            <person name="Ortet P."/>
            <person name="Marechal E."/>
            <person name="Cagnac O."/>
            <person name="Amato A."/>
        </authorList>
    </citation>
    <scope>NUCLEOTIDE SEQUENCE [LARGE SCALE GENOMIC DNA]</scope>
</reference>
<evidence type="ECO:0000313" key="10">
    <source>
        <dbReference type="EMBL" id="GBG25498.1"/>
    </source>
</evidence>